<keyword evidence="1" id="KW-0812">Transmembrane</keyword>
<proteinExistence type="predicted"/>
<dbReference type="InterPro" id="IPR054200">
    <property type="entry name" value="DUF6905"/>
</dbReference>
<reference evidence="2" key="1">
    <citation type="journal article" date="2016" name="Genome Announc.">
        <title>Draft Genome Sequence of the Syntrophic Lactate-Degrading Bacterium Tepidanaerobacter syntrophicus JLT.</title>
        <authorList>
            <person name="Matsuura N."/>
            <person name="Ohashi A."/>
            <person name="Tourlousse D.M."/>
            <person name="Sekiguchi Y."/>
        </authorList>
    </citation>
    <scope>NUCLEOTIDE SEQUENCE [LARGE SCALE GENOMIC DNA]</scope>
    <source>
        <strain evidence="2">JL</strain>
    </source>
</reference>
<gene>
    <name evidence="2" type="ORF">TSYNT_7199</name>
</gene>
<dbReference type="AlphaFoldDB" id="A0A0U9HEQ3"/>
<feature type="transmembrane region" description="Helical" evidence="1">
    <location>
        <begin position="30"/>
        <end position="47"/>
    </location>
</feature>
<name>A0A0U9HEQ3_9FIRM</name>
<dbReference type="OrthoDB" id="1908850at2"/>
<accession>A0A0U9HEQ3</accession>
<dbReference type="Proteomes" id="UP000062160">
    <property type="component" value="Unassembled WGS sequence"/>
</dbReference>
<feature type="transmembrane region" description="Helical" evidence="1">
    <location>
        <begin position="89"/>
        <end position="108"/>
    </location>
</feature>
<dbReference type="EMBL" id="DF977001">
    <property type="protein sequence ID" value="GAQ25181.1"/>
    <property type="molecule type" value="Genomic_DNA"/>
</dbReference>
<dbReference type="Pfam" id="PF21846">
    <property type="entry name" value="DUF6905"/>
    <property type="match status" value="1"/>
</dbReference>
<dbReference type="RefSeq" id="WP_059032587.1">
    <property type="nucleotide sequence ID" value="NZ_BSDN01000002.1"/>
</dbReference>
<evidence type="ECO:0000256" key="1">
    <source>
        <dbReference type="SAM" id="Phobius"/>
    </source>
</evidence>
<protein>
    <submittedName>
        <fullName evidence="2">Uncharacterized protein</fullName>
    </submittedName>
</protein>
<evidence type="ECO:0000313" key="3">
    <source>
        <dbReference type="Proteomes" id="UP000062160"/>
    </source>
</evidence>
<sequence>MKKIGSILGYAIAGIFVMSVWGAFVETYGIGGGWFSGFIIISVMWFLNHYIGLIANEGAAVDMALGIGITGTMRDVFLKGTQAGIESLPTLACVIIGGIIGGSMAVAIEKMWAEKNKA</sequence>
<keyword evidence="3" id="KW-1185">Reference proteome</keyword>
<feature type="transmembrane region" description="Helical" evidence="1">
    <location>
        <begin position="59"/>
        <end position="77"/>
    </location>
</feature>
<evidence type="ECO:0000313" key="2">
    <source>
        <dbReference type="EMBL" id="GAQ25181.1"/>
    </source>
</evidence>
<organism evidence="2">
    <name type="scientific">Tepidanaerobacter syntrophicus</name>
    <dbReference type="NCBI Taxonomy" id="224999"/>
    <lineage>
        <taxon>Bacteria</taxon>
        <taxon>Bacillati</taxon>
        <taxon>Bacillota</taxon>
        <taxon>Clostridia</taxon>
        <taxon>Thermosediminibacterales</taxon>
        <taxon>Tepidanaerobacteraceae</taxon>
        <taxon>Tepidanaerobacter</taxon>
    </lineage>
</organism>
<feature type="transmembrane region" description="Helical" evidence="1">
    <location>
        <begin position="7"/>
        <end position="24"/>
    </location>
</feature>
<keyword evidence="1" id="KW-1133">Transmembrane helix</keyword>
<dbReference type="STRING" id="224999.GCA_001485475_01196"/>
<keyword evidence="1" id="KW-0472">Membrane</keyword>